<protein>
    <submittedName>
        <fullName evidence="2">Haloacetate dehalogenase protein</fullName>
        <ecNumber evidence="2">3.8.1.3</ecNumber>
    </submittedName>
</protein>
<dbReference type="GO" id="GO:0046464">
    <property type="term" value="P:acylglycerol catabolic process"/>
    <property type="evidence" value="ECO:0007669"/>
    <property type="project" value="TreeGrafter"/>
</dbReference>
<proteinExistence type="predicted"/>
<keyword evidence="2" id="KW-0614">Plasmid</keyword>
<dbReference type="Pfam" id="PF00561">
    <property type="entry name" value="Abhydrolase_1"/>
    <property type="match status" value="1"/>
</dbReference>
<dbReference type="PRINTS" id="PR00111">
    <property type="entry name" value="ABHYDROLASE"/>
</dbReference>
<dbReference type="AlphaFoldDB" id="A0A1L5PHM6"/>
<keyword evidence="2" id="KW-0378">Hydrolase</keyword>
<dbReference type="RefSeq" id="WP_074065245.1">
    <property type="nucleotide sequence ID" value="NZ_CP017244.1"/>
</dbReference>
<dbReference type="GO" id="GO:0047372">
    <property type="term" value="F:monoacylglycerol lipase activity"/>
    <property type="evidence" value="ECO:0007669"/>
    <property type="project" value="TreeGrafter"/>
</dbReference>
<evidence type="ECO:0000313" key="3">
    <source>
        <dbReference type="Proteomes" id="UP000185109"/>
    </source>
</evidence>
<feature type="domain" description="AB hydrolase-1" evidence="1">
    <location>
        <begin position="26"/>
        <end position="275"/>
    </location>
</feature>
<accession>A0A1L5PHM6</accession>
<evidence type="ECO:0000259" key="1">
    <source>
        <dbReference type="Pfam" id="PF00561"/>
    </source>
</evidence>
<evidence type="ECO:0000313" key="2">
    <source>
        <dbReference type="EMBL" id="APO79540.1"/>
    </source>
</evidence>
<dbReference type="Proteomes" id="UP000185109">
    <property type="component" value="Plasmid pRsp8C3c"/>
</dbReference>
<sequence>MFEGSKEGRIGVGEVEIACTSAGDGPPVLMLHGFPQTKALWARIAPGLVARGYRVICADLRGYGASSKPPARPDLENYSFRTMAADQVGLMRVLGYERFHLVGHDRGARVAHRLALDHPGAVASVTLMDIVPTTVLLNDLRKEVAQSYWHWFFLAQPSPFPELMIAANPDLFYETCLYGWGAAGPADFDVEQLAAYRASWHDAEAIAGGCNDYRAALGVDLADDLADQGRRISAPALILYGASGAMAKLYDLPAAWVDRCSIMEARAISGGHFFPDSAPNEVIEQVAAFLKRHPLESITAN</sequence>
<dbReference type="InterPro" id="IPR000073">
    <property type="entry name" value="AB_hydrolase_1"/>
</dbReference>
<dbReference type="PANTHER" id="PTHR43798:SF33">
    <property type="entry name" value="HYDROLASE, PUTATIVE (AFU_ORTHOLOGUE AFUA_2G14860)-RELATED"/>
    <property type="match status" value="1"/>
</dbReference>
<dbReference type="GO" id="GO:0018785">
    <property type="term" value="F:haloacetate dehalogenase activity"/>
    <property type="evidence" value="ECO:0007669"/>
    <property type="project" value="UniProtKB-EC"/>
</dbReference>
<dbReference type="SUPFAM" id="SSF53474">
    <property type="entry name" value="alpha/beta-Hydrolases"/>
    <property type="match status" value="1"/>
</dbReference>
<dbReference type="PANTHER" id="PTHR43798">
    <property type="entry name" value="MONOACYLGLYCEROL LIPASE"/>
    <property type="match status" value="1"/>
</dbReference>
<gene>
    <name evidence="2" type="ORF">AM571_PC01810</name>
</gene>
<geneLocation type="plasmid" evidence="3">
    <name>prsp8c3c</name>
</geneLocation>
<dbReference type="Gene3D" id="3.40.50.1820">
    <property type="entry name" value="alpha/beta hydrolase"/>
    <property type="match status" value="1"/>
</dbReference>
<organism evidence="2 3">
    <name type="scientific">Rhizobium etli 8C-3</name>
    <dbReference type="NCBI Taxonomy" id="538025"/>
    <lineage>
        <taxon>Bacteria</taxon>
        <taxon>Pseudomonadati</taxon>
        <taxon>Pseudomonadota</taxon>
        <taxon>Alphaproteobacteria</taxon>
        <taxon>Hyphomicrobiales</taxon>
        <taxon>Rhizobiaceae</taxon>
        <taxon>Rhizobium/Agrobacterium group</taxon>
        <taxon>Rhizobium</taxon>
    </lineage>
</organism>
<dbReference type="InterPro" id="IPR000639">
    <property type="entry name" value="Epox_hydrolase-like"/>
</dbReference>
<dbReference type="InterPro" id="IPR029058">
    <property type="entry name" value="AB_hydrolase_fold"/>
</dbReference>
<reference evidence="2 3" key="1">
    <citation type="submission" date="2016-09" db="EMBL/GenBank/DDBJ databases">
        <title>The complete genome sequences of Rhizobium gallicum, symbiovars gallicum and phaseoli, symbionts associated to common bean (Phaseolus vulgaris).</title>
        <authorList>
            <person name="Bustos P."/>
            <person name="Santamaria R.I."/>
            <person name="Perez-Carrascal O.M."/>
            <person name="Juarez S."/>
            <person name="Lozano L."/>
            <person name="Martinez-Flores I."/>
            <person name="Martinez-Romero E."/>
            <person name="Cevallos M."/>
            <person name="Romero D."/>
            <person name="Davila G."/>
            <person name="Gonzalez V."/>
        </authorList>
    </citation>
    <scope>NUCLEOTIDE SEQUENCE [LARGE SCALE GENOMIC DNA]</scope>
    <source>
        <strain evidence="2 3">8C-3</strain>
        <plasmid evidence="3">Plasmid prsp8c3c</plasmid>
    </source>
</reference>
<dbReference type="EC" id="3.8.1.3" evidence="2"/>
<dbReference type="PRINTS" id="PR00412">
    <property type="entry name" value="EPOXHYDRLASE"/>
</dbReference>
<dbReference type="InterPro" id="IPR050266">
    <property type="entry name" value="AB_hydrolase_sf"/>
</dbReference>
<dbReference type="EMBL" id="CP017244">
    <property type="protein sequence ID" value="APO79540.1"/>
    <property type="molecule type" value="Genomic_DNA"/>
</dbReference>
<dbReference type="GO" id="GO:0016020">
    <property type="term" value="C:membrane"/>
    <property type="evidence" value="ECO:0007669"/>
    <property type="project" value="TreeGrafter"/>
</dbReference>
<name>A0A1L5PHM6_RHIET</name>